<gene>
    <name evidence="1" type="ORF">HN018_11800</name>
</gene>
<keyword evidence="2" id="KW-1185">Reference proteome</keyword>
<keyword evidence="1" id="KW-0378">Hydrolase</keyword>
<dbReference type="GO" id="GO:0050308">
    <property type="term" value="F:sugar-phosphatase activity"/>
    <property type="evidence" value="ECO:0007669"/>
    <property type="project" value="TreeGrafter"/>
</dbReference>
<dbReference type="EMBL" id="CP053708">
    <property type="protein sequence ID" value="QKE90626.1"/>
    <property type="molecule type" value="Genomic_DNA"/>
</dbReference>
<name>A0A6M8HQQ7_9PROT</name>
<organism evidence="1 2">
    <name type="scientific">Lichenicola cladoniae</name>
    <dbReference type="NCBI Taxonomy" id="1484109"/>
    <lineage>
        <taxon>Bacteria</taxon>
        <taxon>Pseudomonadati</taxon>
        <taxon>Pseudomonadota</taxon>
        <taxon>Alphaproteobacteria</taxon>
        <taxon>Acetobacterales</taxon>
        <taxon>Acetobacteraceae</taxon>
        <taxon>Lichenicola</taxon>
    </lineage>
</organism>
<evidence type="ECO:0000313" key="1">
    <source>
        <dbReference type="EMBL" id="QKE90626.1"/>
    </source>
</evidence>
<dbReference type="InterPro" id="IPR023198">
    <property type="entry name" value="PGP-like_dom2"/>
</dbReference>
<dbReference type="SUPFAM" id="SSF56784">
    <property type="entry name" value="HAD-like"/>
    <property type="match status" value="1"/>
</dbReference>
<dbReference type="Gene3D" id="1.10.150.240">
    <property type="entry name" value="Putative phosphatase, domain 2"/>
    <property type="match status" value="1"/>
</dbReference>
<dbReference type="SFLD" id="SFLDS00003">
    <property type="entry name" value="Haloacid_Dehalogenase"/>
    <property type="match status" value="1"/>
</dbReference>
<sequence>MRVQNGHTMDVSAVLFDMDGTLVDSTAAVERVWRRWAARHGLDFPALLAVSHGRRAFDTIARFAPSGVDHAGENRWMLDAEMVEQDGIIPIPGAQRLMASLPPGRVAVVTSAARELALLRLRLAGLMVPSLVIAAEDVTAGKPDPQGYLQAARELGFAPETCLVVEDAPAGLEAGRAAGGRVLALATTLTGAELEAWDWVPDLDAVRLEQPSPNHPLRLRFD</sequence>
<dbReference type="FunFam" id="3.40.50.1000:FF:000162">
    <property type="entry name" value="HAD-like protein"/>
    <property type="match status" value="1"/>
</dbReference>
<dbReference type="Gene3D" id="3.40.50.1000">
    <property type="entry name" value="HAD superfamily/HAD-like"/>
    <property type="match status" value="1"/>
</dbReference>
<dbReference type="PANTHER" id="PTHR43481">
    <property type="entry name" value="FRUCTOSE-1-PHOSPHATE PHOSPHATASE"/>
    <property type="match status" value="1"/>
</dbReference>
<proteinExistence type="predicted"/>
<dbReference type="SFLD" id="SFLDG01129">
    <property type="entry name" value="C1.5:_HAD__Beta-PGM__Phosphata"/>
    <property type="match status" value="1"/>
</dbReference>
<dbReference type="PANTHER" id="PTHR43481:SF4">
    <property type="entry name" value="GLYCEROL-1-PHOSPHATE PHOSPHOHYDROLASE 1-RELATED"/>
    <property type="match status" value="1"/>
</dbReference>
<dbReference type="Proteomes" id="UP000500767">
    <property type="component" value="Chromosome"/>
</dbReference>
<dbReference type="InterPro" id="IPR023214">
    <property type="entry name" value="HAD_sf"/>
</dbReference>
<dbReference type="InterPro" id="IPR006439">
    <property type="entry name" value="HAD-SF_hydro_IA"/>
</dbReference>
<dbReference type="NCBIfam" id="TIGR01509">
    <property type="entry name" value="HAD-SF-IA-v3"/>
    <property type="match status" value="1"/>
</dbReference>
<dbReference type="InterPro" id="IPR051806">
    <property type="entry name" value="HAD-like_SPP"/>
</dbReference>
<dbReference type="AlphaFoldDB" id="A0A6M8HQQ7"/>
<dbReference type="KEGG" id="lck:HN018_11800"/>
<dbReference type="RefSeq" id="WP_171835575.1">
    <property type="nucleotide sequence ID" value="NZ_CP053708.1"/>
</dbReference>
<evidence type="ECO:0000313" key="2">
    <source>
        <dbReference type="Proteomes" id="UP000500767"/>
    </source>
</evidence>
<dbReference type="InterPro" id="IPR036412">
    <property type="entry name" value="HAD-like_sf"/>
</dbReference>
<reference evidence="1 2" key="1">
    <citation type="journal article" date="2014" name="World J. Microbiol. Biotechnol.">
        <title>Biodiversity and physiological characteristics of Antarctic and Arctic lichens-associated bacteria.</title>
        <authorList>
            <person name="Lee Y.M."/>
            <person name="Kim E.H."/>
            <person name="Lee H.K."/>
            <person name="Hong S.G."/>
        </authorList>
    </citation>
    <scope>NUCLEOTIDE SEQUENCE [LARGE SCALE GENOMIC DNA]</scope>
    <source>
        <strain evidence="1 2">PAMC 26569</strain>
    </source>
</reference>
<dbReference type="Pfam" id="PF00702">
    <property type="entry name" value="Hydrolase"/>
    <property type="match status" value="1"/>
</dbReference>
<accession>A0A6M8HQQ7</accession>
<protein>
    <submittedName>
        <fullName evidence="1">HAD-IA family hydrolase</fullName>
    </submittedName>
</protein>